<keyword evidence="4" id="KW-0496">Mitochondrion</keyword>
<evidence type="ECO:0000256" key="3">
    <source>
        <dbReference type="ARBA" id="ARBA00022980"/>
    </source>
</evidence>
<dbReference type="Proteomes" id="UP001150569">
    <property type="component" value="Unassembled WGS sequence"/>
</dbReference>
<dbReference type="AlphaFoldDB" id="A0A9W8DZ81"/>
<accession>A0A9W8DZ81</accession>
<evidence type="ECO:0000313" key="9">
    <source>
        <dbReference type="Proteomes" id="UP001150569"/>
    </source>
</evidence>
<evidence type="ECO:0000256" key="5">
    <source>
        <dbReference type="ARBA" id="ARBA00023274"/>
    </source>
</evidence>
<evidence type="ECO:0000256" key="4">
    <source>
        <dbReference type="ARBA" id="ARBA00023128"/>
    </source>
</evidence>
<dbReference type="InterPro" id="IPR010729">
    <property type="entry name" value="Ribosomal_uL29_mit"/>
</dbReference>
<comment type="subcellular location">
    <subcellularLocation>
        <location evidence="1">Mitochondrion</location>
    </subcellularLocation>
</comment>
<name>A0A9W8DZ81_9FUNG</name>
<sequence length="138" mass="15639">MSFLTRSILSPARFRRQAGMGRGLEEFFQGNKSLPLEKEPTGRAWKASDLRNKSFEDLQKLWIVLLKERNLLATQEEEAKLFKVSPEHFNNKSRVIKCKKSMARIKTVLSERHEAYVEAHKKAAGAPSLPSTEGPLGS</sequence>
<protein>
    <recommendedName>
        <fullName evidence="6">Large ribosomal subunit protein uL29m</fullName>
    </recommendedName>
    <alternativeName>
        <fullName evidence="7">54S ribosomal protein L4, mitochondrial</fullName>
    </alternativeName>
</protein>
<dbReference type="InterPro" id="IPR036049">
    <property type="entry name" value="Ribosomal_uL29_sf"/>
</dbReference>
<reference evidence="8" key="1">
    <citation type="submission" date="2022-07" db="EMBL/GenBank/DDBJ databases">
        <title>Phylogenomic reconstructions and comparative analyses of Kickxellomycotina fungi.</title>
        <authorList>
            <person name="Reynolds N.K."/>
            <person name="Stajich J.E."/>
            <person name="Barry K."/>
            <person name="Grigoriev I.V."/>
            <person name="Crous P."/>
            <person name="Smith M.E."/>
        </authorList>
    </citation>
    <scope>NUCLEOTIDE SEQUENCE</scope>
    <source>
        <strain evidence="8">RSA 861</strain>
    </source>
</reference>
<dbReference type="GO" id="GO:0032543">
    <property type="term" value="P:mitochondrial translation"/>
    <property type="evidence" value="ECO:0007669"/>
    <property type="project" value="TreeGrafter"/>
</dbReference>
<dbReference type="OrthoDB" id="270763at2759"/>
<dbReference type="GO" id="GO:0005762">
    <property type="term" value="C:mitochondrial large ribosomal subunit"/>
    <property type="evidence" value="ECO:0007669"/>
    <property type="project" value="TreeGrafter"/>
</dbReference>
<evidence type="ECO:0000313" key="8">
    <source>
        <dbReference type="EMBL" id="KAJ1924671.1"/>
    </source>
</evidence>
<dbReference type="EMBL" id="JANBPT010000260">
    <property type="protein sequence ID" value="KAJ1924671.1"/>
    <property type="molecule type" value="Genomic_DNA"/>
</dbReference>
<dbReference type="GO" id="GO:0003735">
    <property type="term" value="F:structural constituent of ribosome"/>
    <property type="evidence" value="ECO:0007669"/>
    <property type="project" value="InterPro"/>
</dbReference>
<keyword evidence="3 8" id="KW-0689">Ribosomal protein</keyword>
<keyword evidence="5" id="KW-0687">Ribonucleoprotein</keyword>
<dbReference type="PANTHER" id="PTHR21183:SF18">
    <property type="entry name" value="LARGE RIBOSOMAL SUBUNIT PROTEIN UL29M"/>
    <property type="match status" value="1"/>
</dbReference>
<dbReference type="Gene3D" id="6.10.330.20">
    <property type="match status" value="1"/>
</dbReference>
<organism evidence="8 9">
    <name type="scientific">Tieghemiomyces parasiticus</name>
    <dbReference type="NCBI Taxonomy" id="78921"/>
    <lineage>
        <taxon>Eukaryota</taxon>
        <taxon>Fungi</taxon>
        <taxon>Fungi incertae sedis</taxon>
        <taxon>Zoopagomycota</taxon>
        <taxon>Kickxellomycotina</taxon>
        <taxon>Dimargaritomycetes</taxon>
        <taxon>Dimargaritales</taxon>
        <taxon>Dimargaritaceae</taxon>
        <taxon>Tieghemiomyces</taxon>
    </lineage>
</organism>
<dbReference type="SUPFAM" id="SSF46561">
    <property type="entry name" value="Ribosomal protein L29 (L29p)"/>
    <property type="match status" value="1"/>
</dbReference>
<dbReference type="PANTHER" id="PTHR21183">
    <property type="entry name" value="RIBOSOMAL PROTEIN L47, MITOCHONDRIAL-RELATED"/>
    <property type="match status" value="1"/>
</dbReference>
<gene>
    <name evidence="8" type="primary">MRPL4_2</name>
    <name evidence="8" type="ORF">IWQ60_005046</name>
</gene>
<evidence type="ECO:0000256" key="7">
    <source>
        <dbReference type="ARBA" id="ARBA00035399"/>
    </source>
</evidence>
<dbReference type="Pfam" id="PF06984">
    <property type="entry name" value="MRP-L47"/>
    <property type="match status" value="1"/>
</dbReference>
<dbReference type="InterPro" id="IPR001854">
    <property type="entry name" value="Ribosomal_uL29"/>
</dbReference>
<comment type="caution">
    <text evidence="8">The sequence shown here is derived from an EMBL/GenBank/DDBJ whole genome shotgun (WGS) entry which is preliminary data.</text>
</comment>
<dbReference type="InterPro" id="IPR038340">
    <property type="entry name" value="MRP-L47_sf"/>
</dbReference>
<evidence type="ECO:0000256" key="1">
    <source>
        <dbReference type="ARBA" id="ARBA00004173"/>
    </source>
</evidence>
<keyword evidence="9" id="KW-1185">Reference proteome</keyword>
<dbReference type="CDD" id="cd00427">
    <property type="entry name" value="Ribosomal_L29_HIP"/>
    <property type="match status" value="1"/>
</dbReference>
<evidence type="ECO:0000256" key="6">
    <source>
        <dbReference type="ARBA" id="ARBA00035289"/>
    </source>
</evidence>
<proteinExistence type="inferred from homology"/>
<evidence type="ECO:0000256" key="2">
    <source>
        <dbReference type="ARBA" id="ARBA00009254"/>
    </source>
</evidence>
<comment type="similarity">
    <text evidence="2">Belongs to the universal ribosomal protein uL29 family.</text>
</comment>